<protein>
    <recommendedName>
        <fullName evidence="4">OmpR/PhoB-type domain-containing protein</fullName>
    </recommendedName>
</protein>
<dbReference type="Gene3D" id="1.10.10.10">
    <property type="entry name" value="Winged helix-like DNA-binding domain superfamily/Winged helix DNA-binding domain"/>
    <property type="match status" value="1"/>
</dbReference>
<keyword evidence="3" id="KW-0472">Membrane</keyword>
<dbReference type="Pfam" id="PF00486">
    <property type="entry name" value="Trans_reg_C"/>
    <property type="match status" value="1"/>
</dbReference>
<evidence type="ECO:0000313" key="6">
    <source>
        <dbReference type="Proteomes" id="UP000217431"/>
    </source>
</evidence>
<evidence type="ECO:0000256" key="2">
    <source>
        <dbReference type="PROSITE-ProRule" id="PRU01091"/>
    </source>
</evidence>
<keyword evidence="3" id="KW-0812">Transmembrane</keyword>
<dbReference type="InterPro" id="IPR036388">
    <property type="entry name" value="WH-like_DNA-bd_sf"/>
</dbReference>
<gene>
    <name evidence="5" type="ORF">PIOMA14_I_1204</name>
</gene>
<evidence type="ECO:0000259" key="4">
    <source>
        <dbReference type="PROSITE" id="PS51755"/>
    </source>
</evidence>
<accession>A0A0S3UJV3</accession>
<dbReference type="InterPro" id="IPR016032">
    <property type="entry name" value="Sig_transdc_resp-reg_C-effctor"/>
</dbReference>
<feature type="domain" description="OmpR/PhoB-type" evidence="4">
    <location>
        <begin position="145"/>
        <end position="243"/>
    </location>
</feature>
<feature type="DNA-binding region" description="OmpR/PhoB-type" evidence="2">
    <location>
        <begin position="145"/>
        <end position="243"/>
    </location>
</feature>
<dbReference type="GO" id="GO:0006355">
    <property type="term" value="P:regulation of DNA-templated transcription"/>
    <property type="evidence" value="ECO:0007669"/>
    <property type="project" value="InterPro"/>
</dbReference>
<dbReference type="RefSeq" id="WP_096405521.1">
    <property type="nucleotide sequence ID" value="NZ_AP014597.1"/>
</dbReference>
<organism evidence="5 6">
    <name type="scientific">Prevotella intermedia</name>
    <dbReference type="NCBI Taxonomy" id="28131"/>
    <lineage>
        <taxon>Bacteria</taxon>
        <taxon>Pseudomonadati</taxon>
        <taxon>Bacteroidota</taxon>
        <taxon>Bacteroidia</taxon>
        <taxon>Bacteroidales</taxon>
        <taxon>Prevotellaceae</taxon>
        <taxon>Prevotella</taxon>
    </lineage>
</organism>
<dbReference type="GO" id="GO:0000160">
    <property type="term" value="P:phosphorelay signal transduction system"/>
    <property type="evidence" value="ECO:0007669"/>
    <property type="project" value="InterPro"/>
</dbReference>
<dbReference type="PROSITE" id="PS51755">
    <property type="entry name" value="OMPR_PHOB"/>
    <property type="match status" value="1"/>
</dbReference>
<dbReference type="SUPFAM" id="SSF46894">
    <property type="entry name" value="C-terminal effector domain of the bipartite response regulators"/>
    <property type="match status" value="1"/>
</dbReference>
<evidence type="ECO:0000256" key="1">
    <source>
        <dbReference type="ARBA" id="ARBA00023125"/>
    </source>
</evidence>
<evidence type="ECO:0000256" key="3">
    <source>
        <dbReference type="SAM" id="Phobius"/>
    </source>
</evidence>
<dbReference type="SMART" id="SM00862">
    <property type="entry name" value="Trans_reg_C"/>
    <property type="match status" value="1"/>
</dbReference>
<keyword evidence="3" id="KW-1133">Transmembrane helix</keyword>
<sequence>MKPYAAVIVFLALVLSSVLTSINSYNRTKDTIVNDMNQALARTLSEKQEAWITPDTIMNYRQKLKIEAIRNESFVTYALANTPKTLCSQPMKWTGNDNRNVAFQSYATCSFLTIYELSDQRSAALLLLLSIVWLVGSVYWLRKHKLGITILSSLIYSNNRQTFYDLKQMPIPFTPMQQQLMQLFISSADYQLSKQTICDALWPKKPDATETLYTLIRRIKPILQKYAGLNIVTERGGDYRLEKQ</sequence>
<keyword evidence="1 2" id="KW-0238">DNA-binding</keyword>
<reference evidence="5 6" key="1">
    <citation type="journal article" date="2016" name="DNA Res.">
        <title>The complete genome sequencing of Prevotella intermedia strain OMA14 and a subsequent fine-scale, intra-species genomic comparison reveal an unusual amplification of conjugative and mobile transposons and identify a novel Prevotella-lineage-specific repeat.</title>
        <authorList>
            <person name="Naito M."/>
            <person name="Ogura Y."/>
            <person name="Itoh T."/>
            <person name="Shoji M."/>
            <person name="Okamoto M."/>
            <person name="Hayashi T."/>
            <person name="Nakayama K."/>
        </authorList>
    </citation>
    <scope>NUCLEOTIDE SEQUENCE [LARGE SCALE GENOMIC DNA]</scope>
    <source>
        <strain evidence="5 6">OMA14</strain>
    </source>
</reference>
<dbReference type="InterPro" id="IPR001867">
    <property type="entry name" value="OmpR/PhoB-type_DNA-bd"/>
</dbReference>
<name>A0A0S3UJV3_PREIN</name>
<dbReference type="STRING" id="28131.BWX40_02070"/>
<dbReference type="AlphaFoldDB" id="A0A0S3UJV3"/>
<dbReference type="Proteomes" id="UP000217431">
    <property type="component" value="Chromosome I"/>
</dbReference>
<evidence type="ECO:0000313" key="5">
    <source>
        <dbReference type="EMBL" id="BAU17712.1"/>
    </source>
</evidence>
<dbReference type="GO" id="GO:0003677">
    <property type="term" value="F:DNA binding"/>
    <property type="evidence" value="ECO:0007669"/>
    <property type="project" value="UniProtKB-UniRule"/>
</dbReference>
<dbReference type="EMBL" id="AP014597">
    <property type="protein sequence ID" value="BAU17712.1"/>
    <property type="molecule type" value="Genomic_DNA"/>
</dbReference>
<feature type="transmembrane region" description="Helical" evidence="3">
    <location>
        <begin position="123"/>
        <end position="141"/>
    </location>
</feature>
<proteinExistence type="predicted"/>